<gene>
    <name evidence="1" type="ORF">B0T11DRAFT_317255</name>
</gene>
<accession>A0A8K0TQ43</accession>
<dbReference type="Proteomes" id="UP000813385">
    <property type="component" value="Unassembled WGS sequence"/>
</dbReference>
<dbReference type="OrthoDB" id="5598852at2759"/>
<protein>
    <submittedName>
        <fullName evidence="1">Uncharacterized protein</fullName>
    </submittedName>
</protein>
<dbReference type="AlphaFoldDB" id="A0A8K0TQ43"/>
<organism evidence="1 2">
    <name type="scientific">Plectosphaerella cucumerina</name>
    <dbReference type="NCBI Taxonomy" id="40658"/>
    <lineage>
        <taxon>Eukaryota</taxon>
        <taxon>Fungi</taxon>
        <taxon>Dikarya</taxon>
        <taxon>Ascomycota</taxon>
        <taxon>Pezizomycotina</taxon>
        <taxon>Sordariomycetes</taxon>
        <taxon>Hypocreomycetidae</taxon>
        <taxon>Glomerellales</taxon>
        <taxon>Plectosphaerellaceae</taxon>
        <taxon>Plectosphaerella</taxon>
    </lineage>
</organism>
<keyword evidence="2" id="KW-1185">Reference proteome</keyword>
<name>A0A8K0TQ43_9PEZI</name>
<proteinExistence type="predicted"/>
<reference evidence="1" key="1">
    <citation type="journal article" date="2021" name="Nat. Commun.">
        <title>Genetic determinants of endophytism in the Arabidopsis root mycobiome.</title>
        <authorList>
            <person name="Mesny F."/>
            <person name="Miyauchi S."/>
            <person name="Thiergart T."/>
            <person name="Pickel B."/>
            <person name="Atanasova L."/>
            <person name="Karlsson M."/>
            <person name="Huettel B."/>
            <person name="Barry K.W."/>
            <person name="Haridas S."/>
            <person name="Chen C."/>
            <person name="Bauer D."/>
            <person name="Andreopoulos W."/>
            <person name="Pangilinan J."/>
            <person name="LaButti K."/>
            <person name="Riley R."/>
            <person name="Lipzen A."/>
            <person name="Clum A."/>
            <person name="Drula E."/>
            <person name="Henrissat B."/>
            <person name="Kohler A."/>
            <person name="Grigoriev I.V."/>
            <person name="Martin F.M."/>
            <person name="Hacquard S."/>
        </authorList>
    </citation>
    <scope>NUCLEOTIDE SEQUENCE</scope>
    <source>
        <strain evidence="1">MPI-CAGE-AT-0016</strain>
    </source>
</reference>
<comment type="caution">
    <text evidence="1">The sequence shown here is derived from an EMBL/GenBank/DDBJ whole genome shotgun (WGS) entry which is preliminary data.</text>
</comment>
<evidence type="ECO:0000313" key="1">
    <source>
        <dbReference type="EMBL" id="KAH7369325.1"/>
    </source>
</evidence>
<sequence length="553" mass="61636">MSQNDEYQALMAHMLHGIANPGAIAAEYDAIDAQNAYIAQLHMDWMIANGHIVPDAEPVTYTMYLAPVHGATDSYRDQSAIRAYDDPAIALGYGHGHLPGFLKTYEGQIAWLAKNVSIEPGLVTEIIPHPKTDRKGVKTNTRTFTIRIGGEVKSVLSFRTDELSLPNIEDAIKAFGSEKTPKVKKLDTPEANAAELEGIFIYSSEHINGASWEKMDYHLADPLKRLGTVLPSLGKLLCVTSYPSATERNEQLEMIATHINLILGNNDPEEAWPLLEGANLPMMPVFADLDKKSILINERGKVAGLVGFGSQRSGPMGAVRQCPMGMNLAPIHRLSGYINEDRAGVQYFHPCRRFKEAEEKMWEAIWEEMDEGDYDAITDNQDFGPAMDHAMRLGTILDLFNVEKAADGIEWKARIRERPLVEALPLFLSYRPPTGRTSYETAYDPEAEARWKALIGEDVPAEPWRPAAELVAEEATDDNSQGALPLRLAGFFPQIIYSLAVPDYENPWDPSITEMLNIPPQEEPPVFDRQPVIVGFPDDLYRARTGEQVDEYE</sequence>
<evidence type="ECO:0000313" key="2">
    <source>
        <dbReference type="Proteomes" id="UP000813385"/>
    </source>
</evidence>
<dbReference type="EMBL" id="JAGPXD010000002">
    <property type="protein sequence ID" value="KAH7369325.1"/>
    <property type="molecule type" value="Genomic_DNA"/>
</dbReference>